<dbReference type="Proteomes" id="UP000325313">
    <property type="component" value="Unassembled WGS sequence"/>
</dbReference>
<evidence type="ECO:0000313" key="1">
    <source>
        <dbReference type="EMBL" id="KAA1100833.1"/>
    </source>
</evidence>
<comment type="caution">
    <text evidence="1">The sequence shown here is derived from an EMBL/GenBank/DDBJ whole genome shotgun (WGS) entry which is preliminary data.</text>
</comment>
<reference evidence="1 2" key="1">
    <citation type="submission" date="2019-05" db="EMBL/GenBank/DDBJ databases">
        <title>Emergence of the Ug99 lineage of the wheat stem rust pathogen through somatic hybridization.</title>
        <authorList>
            <person name="Li F."/>
            <person name="Upadhyaya N.M."/>
            <person name="Sperschneider J."/>
            <person name="Matny O."/>
            <person name="Nguyen-Phuc H."/>
            <person name="Mago R."/>
            <person name="Raley C."/>
            <person name="Miller M.E."/>
            <person name="Silverstein K.A.T."/>
            <person name="Henningsen E."/>
            <person name="Hirsch C.D."/>
            <person name="Visser B."/>
            <person name="Pretorius Z.A."/>
            <person name="Steffenson B.J."/>
            <person name="Schwessinger B."/>
            <person name="Dodds P.N."/>
            <person name="Figueroa M."/>
        </authorList>
    </citation>
    <scope>NUCLEOTIDE SEQUENCE [LARGE SCALE GENOMIC DNA]</scope>
    <source>
        <strain evidence="1 2">Ug99</strain>
    </source>
</reference>
<gene>
    <name evidence="1" type="ORF">PGTUg99_030035</name>
</gene>
<evidence type="ECO:0000313" key="2">
    <source>
        <dbReference type="Proteomes" id="UP000325313"/>
    </source>
</evidence>
<sequence>MVNRIEVDGANSVWRFCFKRVGPTSRFGFVSAGFVTRERVNFVSSKPIPLQASRFCHKRAGSVTSEPVLSQASELISFAASRFRFELAGSVTSDSVLSRASRLCFQRAVPLRPVPLQATPFRHERVDFVSSEPVPFPRSPCDNDESTRGS</sequence>
<name>A0A5B0PIQ7_PUCGR</name>
<accession>A0A5B0PIQ7</accession>
<organism evidence="1 2">
    <name type="scientific">Puccinia graminis f. sp. tritici</name>
    <dbReference type="NCBI Taxonomy" id="56615"/>
    <lineage>
        <taxon>Eukaryota</taxon>
        <taxon>Fungi</taxon>
        <taxon>Dikarya</taxon>
        <taxon>Basidiomycota</taxon>
        <taxon>Pucciniomycotina</taxon>
        <taxon>Pucciniomycetes</taxon>
        <taxon>Pucciniales</taxon>
        <taxon>Pucciniaceae</taxon>
        <taxon>Puccinia</taxon>
    </lineage>
</organism>
<protein>
    <submittedName>
        <fullName evidence="1">Uncharacterized protein</fullName>
    </submittedName>
</protein>
<proteinExistence type="predicted"/>
<dbReference type="AlphaFoldDB" id="A0A5B0PIQ7"/>
<dbReference type="EMBL" id="VDEP01000339">
    <property type="protein sequence ID" value="KAA1100833.1"/>
    <property type="molecule type" value="Genomic_DNA"/>
</dbReference>